<feature type="region of interest" description="Disordered" evidence="1">
    <location>
        <begin position="1"/>
        <end position="21"/>
    </location>
</feature>
<gene>
    <name evidence="3" type="ORF">GCM10010422_07740</name>
</gene>
<evidence type="ECO:0000313" key="4">
    <source>
        <dbReference type="Proteomes" id="UP001501721"/>
    </source>
</evidence>
<keyword evidence="4" id="KW-1185">Reference proteome</keyword>
<sequence length="108" mass="11516">MSAMPRGRGTGPGGRLDETPARLGLGRVHLVGGSYGGRPALNQAHRRPDRLASVTLLDPGGLEKVGLRFFARSYRIRRPAPKPLTSTGHGMADVDQGRVRARAPQVPS</sequence>
<dbReference type="InterPro" id="IPR000073">
    <property type="entry name" value="AB_hydrolase_1"/>
</dbReference>
<accession>A0ABN3KP77</accession>
<reference evidence="3 4" key="1">
    <citation type="journal article" date="2019" name="Int. J. Syst. Evol. Microbiol.">
        <title>The Global Catalogue of Microorganisms (GCM) 10K type strain sequencing project: providing services to taxonomists for standard genome sequencing and annotation.</title>
        <authorList>
            <consortium name="The Broad Institute Genomics Platform"/>
            <consortium name="The Broad Institute Genome Sequencing Center for Infectious Disease"/>
            <person name="Wu L."/>
            <person name="Ma J."/>
        </authorList>
    </citation>
    <scope>NUCLEOTIDE SEQUENCE [LARGE SCALE GENOMIC DNA]</scope>
    <source>
        <strain evidence="3 4">JCM 6923</strain>
    </source>
</reference>
<organism evidence="3 4">
    <name type="scientific">Streptomyces graminearus</name>
    <dbReference type="NCBI Taxonomy" id="284030"/>
    <lineage>
        <taxon>Bacteria</taxon>
        <taxon>Bacillati</taxon>
        <taxon>Actinomycetota</taxon>
        <taxon>Actinomycetes</taxon>
        <taxon>Kitasatosporales</taxon>
        <taxon>Streptomycetaceae</taxon>
        <taxon>Streptomyces</taxon>
    </lineage>
</organism>
<dbReference type="SUPFAM" id="SSF53474">
    <property type="entry name" value="alpha/beta-Hydrolases"/>
    <property type="match status" value="1"/>
</dbReference>
<feature type="region of interest" description="Disordered" evidence="1">
    <location>
        <begin position="79"/>
        <end position="108"/>
    </location>
</feature>
<evidence type="ECO:0000313" key="3">
    <source>
        <dbReference type="EMBL" id="GAA2468585.1"/>
    </source>
</evidence>
<comment type="caution">
    <text evidence="3">The sequence shown here is derived from an EMBL/GenBank/DDBJ whole genome shotgun (WGS) entry which is preliminary data.</text>
</comment>
<name>A0ABN3KP77_9ACTN</name>
<dbReference type="InterPro" id="IPR029058">
    <property type="entry name" value="AB_hydrolase_fold"/>
</dbReference>
<evidence type="ECO:0000259" key="2">
    <source>
        <dbReference type="Pfam" id="PF00561"/>
    </source>
</evidence>
<dbReference type="EMBL" id="BAAATL010000002">
    <property type="protein sequence ID" value="GAA2468585.1"/>
    <property type="molecule type" value="Genomic_DNA"/>
</dbReference>
<dbReference type="Proteomes" id="UP001501721">
    <property type="component" value="Unassembled WGS sequence"/>
</dbReference>
<dbReference type="Pfam" id="PF00561">
    <property type="entry name" value="Abhydrolase_1"/>
    <property type="match status" value="1"/>
</dbReference>
<evidence type="ECO:0000256" key="1">
    <source>
        <dbReference type="SAM" id="MobiDB-lite"/>
    </source>
</evidence>
<proteinExistence type="predicted"/>
<feature type="domain" description="AB hydrolase-1" evidence="2">
    <location>
        <begin position="22"/>
        <end position="59"/>
    </location>
</feature>
<dbReference type="Gene3D" id="3.40.50.1820">
    <property type="entry name" value="alpha/beta hydrolase"/>
    <property type="match status" value="1"/>
</dbReference>
<protein>
    <recommendedName>
        <fullName evidence="2">AB hydrolase-1 domain-containing protein</fullName>
    </recommendedName>
</protein>